<dbReference type="EMBL" id="VHSG01000031">
    <property type="protein sequence ID" value="TQV68045.1"/>
    <property type="molecule type" value="Genomic_DNA"/>
</dbReference>
<keyword evidence="3" id="KW-1185">Reference proteome</keyword>
<sequence>MNISTGEKSLMIVISSIVLLCIAVVYIKHYFLEQSYENCRYYARGVVETEASCQRENCQPAATESPPEHLDIPADFARNYLADYRRTPATAQRFYRAYLLCMERAENGFL</sequence>
<accession>A0A545SSY3</accession>
<dbReference type="RefSeq" id="WP_142929548.1">
    <property type="nucleotide sequence ID" value="NZ_ML660108.1"/>
</dbReference>
<name>A0A545SSY3_9GAMM</name>
<gene>
    <name evidence="2" type="ORF">FKG94_24270</name>
</gene>
<organism evidence="2 3">
    <name type="scientific">Exilibacterium tricleocarpae</name>
    <dbReference type="NCBI Taxonomy" id="2591008"/>
    <lineage>
        <taxon>Bacteria</taxon>
        <taxon>Pseudomonadati</taxon>
        <taxon>Pseudomonadota</taxon>
        <taxon>Gammaproteobacteria</taxon>
        <taxon>Cellvibrionales</taxon>
        <taxon>Cellvibrionaceae</taxon>
        <taxon>Exilibacterium</taxon>
    </lineage>
</organism>
<evidence type="ECO:0000313" key="2">
    <source>
        <dbReference type="EMBL" id="TQV68045.1"/>
    </source>
</evidence>
<evidence type="ECO:0000256" key="1">
    <source>
        <dbReference type="SAM" id="Phobius"/>
    </source>
</evidence>
<dbReference type="AlphaFoldDB" id="A0A545SSY3"/>
<feature type="transmembrane region" description="Helical" evidence="1">
    <location>
        <begin position="12"/>
        <end position="31"/>
    </location>
</feature>
<evidence type="ECO:0000313" key="3">
    <source>
        <dbReference type="Proteomes" id="UP000319732"/>
    </source>
</evidence>
<reference evidence="2 3" key="1">
    <citation type="submission" date="2019-06" db="EMBL/GenBank/DDBJ databases">
        <title>Whole genome sequence for Cellvibrionaceae sp. R142.</title>
        <authorList>
            <person name="Wang G."/>
        </authorList>
    </citation>
    <scope>NUCLEOTIDE SEQUENCE [LARGE SCALE GENOMIC DNA]</scope>
    <source>
        <strain evidence="2 3">R142</strain>
    </source>
</reference>
<keyword evidence="1" id="KW-1133">Transmembrane helix</keyword>
<protein>
    <submittedName>
        <fullName evidence="2">Uncharacterized protein</fullName>
    </submittedName>
</protein>
<keyword evidence="1" id="KW-0812">Transmembrane</keyword>
<comment type="caution">
    <text evidence="2">The sequence shown here is derived from an EMBL/GenBank/DDBJ whole genome shotgun (WGS) entry which is preliminary data.</text>
</comment>
<keyword evidence="1" id="KW-0472">Membrane</keyword>
<dbReference type="Proteomes" id="UP000319732">
    <property type="component" value="Unassembled WGS sequence"/>
</dbReference>
<proteinExistence type="predicted"/>